<dbReference type="Proteomes" id="UP001301958">
    <property type="component" value="Unassembled WGS sequence"/>
</dbReference>
<evidence type="ECO:0000313" key="3">
    <source>
        <dbReference type="Proteomes" id="UP001301958"/>
    </source>
</evidence>
<dbReference type="PANTHER" id="PTHR28064:SF1">
    <property type="entry name" value="INNER KINETOCHORE SUBUNIT NKP2"/>
    <property type="match status" value="1"/>
</dbReference>
<dbReference type="Pfam" id="PF09447">
    <property type="entry name" value="Cnl2_NKP2"/>
    <property type="match status" value="1"/>
</dbReference>
<dbReference type="AlphaFoldDB" id="A0AAN7H086"/>
<dbReference type="GO" id="GO:0031511">
    <property type="term" value="C:Mis6-Sim4 complex"/>
    <property type="evidence" value="ECO:0007669"/>
    <property type="project" value="TreeGrafter"/>
</dbReference>
<accession>A0AAN7H086</accession>
<evidence type="ECO:0000313" key="2">
    <source>
        <dbReference type="EMBL" id="KAK4228318.1"/>
    </source>
</evidence>
<evidence type="ECO:0000256" key="1">
    <source>
        <dbReference type="SAM" id="Coils"/>
    </source>
</evidence>
<dbReference type="GO" id="GO:0007059">
    <property type="term" value="P:chromosome segregation"/>
    <property type="evidence" value="ECO:0007669"/>
    <property type="project" value="TreeGrafter"/>
</dbReference>
<reference evidence="2" key="1">
    <citation type="journal article" date="2023" name="Mol. Phylogenet. Evol.">
        <title>Genome-scale phylogeny and comparative genomics of the fungal order Sordariales.</title>
        <authorList>
            <person name="Hensen N."/>
            <person name="Bonometti L."/>
            <person name="Westerberg I."/>
            <person name="Brannstrom I.O."/>
            <person name="Guillou S."/>
            <person name="Cros-Aarteil S."/>
            <person name="Calhoun S."/>
            <person name="Haridas S."/>
            <person name="Kuo A."/>
            <person name="Mondo S."/>
            <person name="Pangilinan J."/>
            <person name="Riley R."/>
            <person name="LaButti K."/>
            <person name="Andreopoulos B."/>
            <person name="Lipzen A."/>
            <person name="Chen C."/>
            <person name="Yan M."/>
            <person name="Daum C."/>
            <person name="Ng V."/>
            <person name="Clum A."/>
            <person name="Steindorff A."/>
            <person name="Ohm R.A."/>
            <person name="Martin F."/>
            <person name="Silar P."/>
            <person name="Natvig D.O."/>
            <person name="Lalanne C."/>
            <person name="Gautier V."/>
            <person name="Ament-Velasquez S.L."/>
            <person name="Kruys A."/>
            <person name="Hutchinson M.I."/>
            <person name="Powell A.J."/>
            <person name="Barry K."/>
            <person name="Miller A.N."/>
            <person name="Grigoriev I.V."/>
            <person name="Debuchy R."/>
            <person name="Gladieux P."/>
            <person name="Hiltunen Thoren M."/>
            <person name="Johannesson H."/>
        </authorList>
    </citation>
    <scope>NUCLEOTIDE SEQUENCE</scope>
    <source>
        <strain evidence="2">CBS 990.96</strain>
    </source>
</reference>
<proteinExistence type="predicted"/>
<dbReference type="EMBL" id="MU865320">
    <property type="protein sequence ID" value="KAK4228318.1"/>
    <property type="molecule type" value="Genomic_DNA"/>
</dbReference>
<protein>
    <submittedName>
        <fullName evidence="2">Cnl2/NKP2 family protein-domain-containing protein</fullName>
    </submittedName>
</protein>
<organism evidence="2 3">
    <name type="scientific">Podospora fimiseda</name>
    <dbReference type="NCBI Taxonomy" id="252190"/>
    <lineage>
        <taxon>Eukaryota</taxon>
        <taxon>Fungi</taxon>
        <taxon>Dikarya</taxon>
        <taxon>Ascomycota</taxon>
        <taxon>Pezizomycotina</taxon>
        <taxon>Sordariomycetes</taxon>
        <taxon>Sordariomycetidae</taxon>
        <taxon>Sordariales</taxon>
        <taxon>Podosporaceae</taxon>
        <taxon>Podospora</taxon>
    </lineage>
</organism>
<name>A0AAN7H086_9PEZI</name>
<keyword evidence="3" id="KW-1185">Reference proteome</keyword>
<comment type="caution">
    <text evidence="2">The sequence shown here is derived from an EMBL/GenBank/DDBJ whole genome shotgun (WGS) entry which is preliminary data.</text>
</comment>
<gene>
    <name evidence="2" type="ORF">QBC38DRAFT_475395</name>
</gene>
<dbReference type="InterPro" id="IPR018565">
    <property type="entry name" value="Nkp2/Cnl2"/>
</dbReference>
<dbReference type="PANTHER" id="PTHR28064">
    <property type="entry name" value="INNER KINETOCHORE SUBUNIT NKP2"/>
    <property type="match status" value="1"/>
</dbReference>
<keyword evidence="1" id="KW-0175">Coiled coil</keyword>
<sequence>MPPPTESQILTSYLLLPAQLPSIISLQEFTSLFPKSIQSSCPQQIRSLYRDFQSQRNSLIDQVTESIADETKKSKAIRRHVLKAHHSAQEEQDDELEIERMLGSVPKSQTPKHSLETIIPGLEDAINELESQLQLHKEEEAALLAQLKQTVGTMSDLRYGRLANPKLPGEILEGLADLQETCKEK</sequence>
<reference evidence="2" key="2">
    <citation type="submission" date="2023-05" db="EMBL/GenBank/DDBJ databases">
        <authorList>
            <consortium name="Lawrence Berkeley National Laboratory"/>
            <person name="Steindorff A."/>
            <person name="Hensen N."/>
            <person name="Bonometti L."/>
            <person name="Westerberg I."/>
            <person name="Brannstrom I.O."/>
            <person name="Guillou S."/>
            <person name="Cros-Aarteil S."/>
            <person name="Calhoun S."/>
            <person name="Haridas S."/>
            <person name="Kuo A."/>
            <person name="Mondo S."/>
            <person name="Pangilinan J."/>
            <person name="Riley R."/>
            <person name="Labutti K."/>
            <person name="Andreopoulos B."/>
            <person name="Lipzen A."/>
            <person name="Chen C."/>
            <person name="Yanf M."/>
            <person name="Daum C."/>
            <person name="Ng V."/>
            <person name="Clum A."/>
            <person name="Ohm R."/>
            <person name="Martin F."/>
            <person name="Silar P."/>
            <person name="Natvig D."/>
            <person name="Lalanne C."/>
            <person name="Gautier V."/>
            <person name="Ament-Velasquez S.L."/>
            <person name="Kruys A."/>
            <person name="Hutchinson M.I."/>
            <person name="Powell A.J."/>
            <person name="Barry K."/>
            <person name="Miller A.N."/>
            <person name="Grigoriev I.V."/>
            <person name="Debuchy R."/>
            <person name="Gladieux P."/>
            <person name="Thoren M.H."/>
            <person name="Johannesson H."/>
        </authorList>
    </citation>
    <scope>NUCLEOTIDE SEQUENCE</scope>
    <source>
        <strain evidence="2">CBS 990.96</strain>
    </source>
</reference>
<feature type="coiled-coil region" evidence="1">
    <location>
        <begin position="112"/>
        <end position="146"/>
    </location>
</feature>